<name>A0A9P6IVM2_MORAP</name>
<reference evidence="2" key="1">
    <citation type="journal article" date="2020" name="Fungal Divers.">
        <title>Resolving the Mortierellaceae phylogeny through synthesis of multi-gene phylogenetics and phylogenomics.</title>
        <authorList>
            <person name="Vandepol N."/>
            <person name="Liber J."/>
            <person name="Desiro A."/>
            <person name="Na H."/>
            <person name="Kennedy M."/>
            <person name="Barry K."/>
            <person name="Grigoriev I.V."/>
            <person name="Miller A.N."/>
            <person name="O'Donnell K."/>
            <person name="Stajich J.E."/>
            <person name="Bonito G."/>
        </authorList>
    </citation>
    <scope>NUCLEOTIDE SEQUENCE</scope>
    <source>
        <strain evidence="2">CK1249</strain>
    </source>
</reference>
<organism evidence="2 3">
    <name type="scientific">Mortierella alpina</name>
    <name type="common">Oleaginous fungus</name>
    <name type="synonym">Mortierella renispora</name>
    <dbReference type="NCBI Taxonomy" id="64518"/>
    <lineage>
        <taxon>Eukaryota</taxon>
        <taxon>Fungi</taxon>
        <taxon>Fungi incertae sedis</taxon>
        <taxon>Mucoromycota</taxon>
        <taxon>Mortierellomycotina</taxon>
        <taxon>Mortierellomycetes</taxon>
        <taxon>Mortierellales</taxon>
        <taxon>Mortierellaceae</taxon>
        <taxon>Mortierella</taxon>
    </lineage>
</organism>
<dbReference type="OrthoDB" id="8249012at2759"/>
<keyword evidence="3" id="KW-1185">Reference proteome</keyword>
<accession>A0A9P6IVM2</accession>
<comment type="caution">
    <text evidence="2">The sequence shown here is derived from an EMBL/GenBank/DDBJ whole genome shotgun (WGS) entry which is preliminary data.</text>
</comment>
<feature type="compositionally biased region" description="Low complexity" evidence="1">
    <location>
        <begin position="225"/>
        <end position="236"/>
    </location>
</feature>
<sequence>MLFDSDEPTVWEAVLALYPEALAHHVSHKKDNSLLALDQWYQDTLPTLLQSRQPMHIDANELCQLMSWKLKRGKFRPSLAKLAASNADADVKRISQEAFKLLHTKDLRAAITKMAELKGVGPATASGAPKQVPFMADETMDSVPGLGTIAYTIPYYIKFATQVIEKAAGLKARGSAIVNSPHLVEKALWTDYMVAKYGIQRQVQASKDKDEDKGKDTTQSDGKVSNASSSSSSGSHSNHKRKAQDISSTEYVSAATGTSAKRAKPRIPPALSATTTRSLRRRS</sequence>
<dbReference type="PANTHER" id="PTHR21521:SF0">
    <property type="entry name" value="AMUN, ISOFORM A"/>
    <property type="match status" value="1"/>
</dbReference>
<dbReference type="AlphaFoldDB" id="A0A9P6IVM2"/>
<gene>
    <name evidence="2" type="ORF">BGZ70_002547</name>
</gene>
<proteinExistence type="predicted"/>
<evidence type="ECO:0000313" key="2">
    <source>
        <dbReference type="EMBL" id="KAF9947708.1"/>
    </source>
</evidence>
<dbReference type="PANTHER" id="PTHR21521">
    <property type="entry name" value="AMUN, ISOFORM A"/>
    <property type="match status" value="1"/>
</dbReference>
<dbReference type="Proteomes" id="UP000738359">
    <property type="component" value="Unassembled WGS sequence"/>
</dbReference>
<protein>
    <submittedName>
        <fullName evidence="2">Uncharacterized protein</fullName>
    </submittedName>
</protein>
<feature type="region of interest" description="Disordered" evidence="1">
    <location>
        <begin position="203"/>
        <end position="283"/>
    </location>
</feature>
<feature type="compositionally biased region" description="Polar residues" evidence="1">
    <location>
        <begin position="245"/>
        <end position="259"/>
    </location>
</feature>
<feature type="compositionally biased region" description="Basic and acidic residues" evidence="1">
    <location>
        <begin position="206"/>
        <end position="218"/>
    </location>
</feature>
<dbReference type="EMBL" id="JAAAHY010001625">
    <property type="protein sequence ID" value="KAF9947708.1"/>
    <property type="molecule type" value="Genomic_DNA"/>
</dbReference>
<evidence type="ECO:0000313" key="3">
    <source>
        <dbReference type="Proteomes" id="UP000738359"/>
    </source>
</evidence>
<evidence type="ECO:0000256" key="1">
    <source>
        <dbReference type="SAM" id="MobiDB-lite"/>
    </source>
</evidence>